<name>A9HQM0_GLUDA</name>
<dbReference type="Proteomes" id="UP000001176">
    <property type="component" value="Chromosome"/>
</dbReference>
<protein>
    <submittedName>
        <fullName evidence="2">Uncharacterized protein</fullName>
    </submittedName>
</protein>
<dbReference type="SUPFAM" id="SSF54427">
    <property type="entry name" value="NTF2-like"/>
    <property type="match status" value="1"/>
</dbReference>
<accession>A9HQM0</accession>
<evidence type="ECO:0000313" key="3">
    <source>
        <dbReference type="Proteomes" id="UP000001176"/>
    </source>
</evidence>
<dbReference type="EMBL" id="AM889285">
    <property type="protein sequence ID" value="CAP56763.1"/>
    <property type="molecule type" value="Genomic_DNA"/>
</dbReference>
<reference evidence="2 3" key="1">
    <citation type="journal article" date="2009" name="BMC Genomics">
        <title>Complete genome sequence of the sugarcane nitrogen-fixing endophyte Gluconacetobacter diazotrophicus Pal5.</title>
        <authorList>
            <person name="Bertalan M."/>
            <person name="Albano R."/>
            <person name="Padua V."/>
            <person name="Rouws L."/>
            <person name="Rojas C."/>
            <person name="Hemerly A."/>
            <person name="Teixeira K."/>
            <person name="Schwab S."/>
            <person name="Araujo J."/>
            <person name="Oliveira A."/>
            <person name="Franca L."/>
            <person name="Magalhaes V."/>
            <person name="Alqueres S."/>
            <person name="Cardoso A."/>
            <person name="Almeida W."/>
            <person name="Loureiro M.M."/>
            <person name="Nogueira E."/>
            <person name="Cidade D."/>
            <person name="Oliveira D."/>
            <person name="Simao T."/>
            <person name="Macedo J."/>
            <person name="Valadao A."/>
            <person name="Dreschsel M."/>
            <person name="Freitas F."/>
            <person name="Vidal M."/>
            <person name="Guedes H."/>
            <person name="Rodrigues E."/>
            <person name="Meneses C."/>
            <person name="Brioso P."/>
            <person name="Pozzer L."/>
            <person name="Figueiredo D."/>
            <person name="Montano H."/>
            <person name="Junior J."/>
            <person name="Filho G."/>
            <person name="Flores V."/>
            <person name="Ferreira B."/>
            <person name="Branco A."/>
            <person name="Gonzalez P."/>
            <person name="Guillobel H."/>
            <person name="Lemos M."/>
            <person name="Seibel L."/>
            <person name="Macedo J."/>
            <person name="Alves-Ferreira M."/>
            <person name="Sachetto-Martins G."/>
            <person name="Coelho A."/>
            <person name="Santos E."/>
            <person name="Amaral G."/>
            <person name="Neves A."/>
            <person name="Pacheco A.B."/>
            <person name="Carvalho D."/>
            <person name="Lery L."/>
            <person name="Bisch P."/>
            <person name="Rossle S.C."/>
            <person name="Urmenyi T."/>
            <person name="Kruger W.V."/>
            <person name="Martins O."/>
            <person name="Baldani J.I."/>
            <person name="Ferreira P.C."/>
        </authorList>
    </citation>
    <scope>NUCLEOTIDE SEQUENCE [LARGE SCALE GENOMIC DNA]</scope>
    <source>
        <strain evidence="3">ATCC 49037 / DSM 5601 / CCUG 37298 / CIP 103539 / LMG 7603 / PAl5</strain>
    </source>
</reference>
<dbReference type="AlphaFoldDB" id="A9HQM0"/>
<dbReference type="InterPro" id="IPR009783">
    <property type="entry name" value="DUF1348"/>
</dbReference>
<dbReference type="KEGG" id="gdi:GDI2820"/>
<proteinExistence type="predicted"/>
<dbReference type="PANTHER" id="PTHR31757:SF0">
    <property type="entry name" value="SLL0781 PROTEIN"/>
    <property type="match status" value="1"/>
</dbReference>
<dbReference type="PANTHER" id="PTHR31757">
    <property type="entry name" value="SLL0781 PROTEIN"/>
    <property type="match status" value="1"/>
</dbReference>
<feature type="region of interest" description="Disordered" evidence="1">
    <location>
        <begin position="1"/>
        <end position="21"/>
    </location>
</feature>
<organism evidence="2 3">
    <name type="scientific">Gluconacetobacter diazotrophicus (strain ATCC 49037 / DSM 5601 / CCUG 37298 / CIP 103539 / LMG 7603 / PAl5)</name>
    <dbReference type="NCBI Taxonomy" id="272568"/>
    <lineage>
        <taxon>Bacteria</taxon>
        <taxon>Pseudomonadati</taxon>
        <taxon>Pseudomonadota</taxon>
        <taxon>Alphaproteobacteria</taxon>
        <taxon>Acetobacterales</taxon>
        <taxon>Acetobacteraceae</taxon>
        <taxon>Gluconacetobacter</taxon>
    </lineage>
</organism>
<dbReference type="Gene3D" id="3.10.450.50">
    <property type="match status" value="1"/>
</dbReference>
<evidence type="ECO:0000313" key="2">
    <source>
        <dbReference type="EMBL" id="CAP56763.1"/>
    </source>
</evidence>
<gene>
    <name evidence="2" type="ordered locus">GDI2820</name>
</gene>
<dbReference type="InterPro" id="IPR032710">
    <property type="entry name" value="NTF2-like_dom_sf"/>
</dbReference>
<dbReference type="Pfam" id="PF07080">
    <property type="entry name" value="DUF1348"/>
    <property type="match status" value="1"/>
</dbReference>
<sequence>MRSTPESGSRAGYDGAKRKTSSKLHMDVETFGHLLALHLTSANRDDPAEGQGAFLTRKWAREREYRLIKEVGAARENRIAVHFTYEWHDEQGQWFRSYGNEGREFDQSGLMRRRIASINDLLIDAGAWVFRWRQGGRPDAHSGLSDLGL</sequence>
<keyword evidence="3" id="KW-1185">Reference proteome</keyword>
<evidence type="ECO:0000256" key="1">
    <source>
        <dbReference type="SAM" id="MobiDB-lite"/>
    </source>
</evidence>